<evidence type="ECO:0000313" key="2">
    <source>
        <dbReference type="Proteomes" id="UP000317318"/>
    </source>
</evidence>
<reference evidence="1 2" key="1">
    <citation type="submission" date="2019-02" db="EMBL/GenBank/DDBJ databases">
        <title>Deep-cultivation of Planctomycetes and their phenomic and genomic characterization uncovers novel biology.</title>
        <authorList>
            <person name="Wiegand S."/>
            <person name="Jogler M."/>
            <person name="Boedeker C."/>
            <person name="Pinto D."/>
            <person name="Vollmers J."/>
            <person name="Rivas-Marin E."/>
            <person name="Kohn T."/>
            <person name="Peeters S.H."/>
            <person name="Heuer A."/>
            <person name="Rast P."/>
            <person name="Oberbeckmann S."/>
            <person name="Bunk B."/>
            <person name="Jeske O."/>
            <person name="Meyerdierks A."/>
            <person name="Storesund J.E."/>
            <person name="Kallscheuer N."/>
            <person name="Luecker S."/>
            <person name="Lage O.M."/>
            <person name="Pohl T."/>
            <person name="Merkel B.J."/>
            <person name="Hornburger P."/>
            <person name="Mueller R.-W."/>
            <person name="Bruemmer F."/>
            <person name="Labrenz M."/>
            <person name="Spormann A.M."/>
            <person name="Op den Camp H."/>
            <person name="Overmann J."/>
            <person name="Amann R."/>
            <person name="Jetten M.S.M."/>
            <person name="Mascher T."/>
            <person name="Medema M.H."/>
            <person name="Devos D.P."/>
            <person name="Kaster A.-K."/>
            <person name="Ovreas L."/>
            <person name="Rohde M."/>
            <person name="Galperin M.Y."/>
            <person name="Jogler C."/>
        </authorList>
    </citation>
    <scope>NUCLEOTIDE SEQUENCE [LARGE SCALE GENOMIC DNA]</scope>
    <source>
        <strain evidence="1 2">Pan189</strain>
    </source>
</reference>
<gene>
    <name evidence="1" type="ORF">Pan189_06750</name>
</gene>
<organism evidence="1 2">
    <name type="scientific">Stratiformator vulcanicus</name>
    <dbReference type="NCBI Taxonomy" id="2527980"/>
    <lineage>
        <taxon>Bacteria</taxon>
        <taxon>Pseudomonadati</taxon>
        <taxon>Planctomycetota</taxon>
        <taxon>Planctomycetia</taxon>
        <taxon>Planctomycetales</taxon>
        <taxon>Planctomycetaceae</taxon>
        <taxon>Stratiformator</taxon>
    </lineage>
</organism>
<name>A0A517QXE3_9PLAN</name>
<evidence type="ECO:0000313" key="1">
    <source>
        <dbReference type="EMBL" id="QDT36319.1"/>
    </source>
</evidence>
<dbReference type="AlphaFoldDB" id="A0A517QXE3"/>
<proteinExistence type="predicted"/>
<sequence>MSVQPQLDTELKRLAGFNGPGTTVSTLNAAGGVVVSIEFVGVDSMSASLKELTVDVPHLAGAPFDKLEEWAAALTKRITYLLEGLGVIELDPTHDEVQIRSTPPDAQGTQTQYYEIMLSKSNTGRFTLRRYWTDKTTSGRMLVDLQVTHEQLRKLCRDVLDTIPGP</sequence>
<dbReference type="Proteomes" id="UP000317318">
    <property type="component" value="Chromosome"/>
</dbReference>
<dbReference type="KEGG" id="svp:Pan189_06750"/>
<keyword evidence="2" id="KW-1185">Reference proteome</keyword>
<dbReference type="OrthoDB" id="282548at2"/>
<protein>
    <submittedName>
        <fullName evidence="1">Uncharacterized protein</fullName>
    </submittedName>
</protein>
<dbReference type="EMBL" id="CP036268">
    <property type="protein sequence ID" value="QDT36319.1"/>
    <property type="molecule type" value="Genomic_DNA"/>
</dbReference>
<accession>A0A517QXE3</accession>